<comment type="caution">
    <text evidence="4">The sequence shown here is derived from an EMBL/GenBank/DDBJ whole genome shotgun (WGS) entry which is preliminary data.</text>
</comment>
<proteinExistence type="predicted"/>
<gene>
    <name evidence="4" type="ORF">Prum_092110</name>
</gene>
<reference evidence="4 5" key="2">
    <citation type="submission" date="2020-03" db="EMBL/GenBank/DDBJ databases">
        <authorList>
            <person name="Ichikawa N."/>
            <person name="Kimura A."/>
            <person name="Kitahashi Y."/>
            <person name="Uohara A."/>
        </authorList>
    </citation>
    <scope>NUCLEOTIDE SEQUENCE [LARGE SCALE GENOMIC DNA]</scope>
    <source>
        <strain evidence="4 5">NBRC 108638</strain>
    </source>
</reference>
<evidence type="ECO:0000256" key="2">
    <source>
        <dbReference type="ARBA" id="ARBA00023315"/>
    </source>
</evidence>
<dbReference type="Pfam" id="PF00583">
    <property type="entry name" value="Acetyltransf_1"/>
    <property type="match status" value="1"/>
</dbReference>
<dbReference type="SUPFAM" id="SSF55729">
    <property type="entry name" value="Acyl-CoA N-acyltransferases (Nat)"/>
    <property type="match status" value="1"/>
</dbReference>
<organism evidence="4 5">
    <name type="scientific">Phytohabitans rumicis</name>
    <dbReference type="NCBI Taxonomy" id="1076125"/>
    <lineage>
        <taxon>Bacteria</taxon>
        <taxon>Bacillati</taxon>
        <taxon>Actinomycetota</taxon>
        <taxon>Actinomycetes</taxon>
        <taxon>Micromonosporales</taxon>
        <taxon>Micromonosporaceae</taxon>
    </lineage>
</organism>
<dbReference type="CDD" id="cd04301">
    <property type="entry name" value="NAT_SF"/>
    <property type="match status" value="1"/>
</dbReference>
<feature type="domain" description="N-acetyltransferase" evidence="3">
    <location>
        <begin position="1"/>
        <end position="172"/>
    </location>
</feature>
<evidence type="ECO:0000256" key="1">
    <source>
        <dbReference type="ARBA" id="ARBA00022679"/>
    </source>
</evidence>
<keyword evidence="5" id="KW-1185">Reference proteome</keyword>
<name>A0A6V8LLR9_9ACTN</name>
<evidence type="ECO:0000313" key="4">
    <source>
        <dbReference type="EMBL" id="GFJ95569.1"/>
    </source>
</evidence>
<dbReference type="PANTHER" id="PTHR43877">
    <property type="entry name" value="AMINOALKYLPHOSPHONATE N-ACETYLTRANSFERASE-RELATED-RELATED"/>
    <property type="match status" value="1"/>
</dbReference>
<keyword evidence="2" id="KW-0012">Acyltransferase</keyword>
<dbReference type="Proteomes" id="UP000482960">
    <property type="component" value="Unassembled WGS sequence"/>
</dbReference>
<reference evidence="4 5" key="1">
    <citation type="submission" date="2020-03" db="EMBL/GenBank/DDBJ databases">
        <title>Whole genome shotgun sequence of Phytohabitans rumicis NBRC 108638.</title>
        <authorList>
            <person name="Komaki H."/>
            <person name="Tamura T."/>
        </authorList>
    </citation>
    <scope>NUCLEOTIDE SEQUENCE [LARGE SCALE GENOMIC DNA]</scope>
    <source>
        <strain evidence="4 5">NBRC 108638</strain>
    </source>
</reference>
<sequence length="172" mass="18960">MRVRRADVTDALAIAVVHVASSRAAYQGLLPQDDPDSQETGRRREVWERILAEADWPRSATLVADNDDGIVGFADLCPTRDQDADPLTVGEITAIYLLPAVWGAGVGALLMTASVNALGEAGYRQATLWVLETNHRARRFYEANGWLADKAVKQDKTRGVLRTIVRYRRSLG</sequence>
<dbReference type="InterPro" id="IPR016181">
    <property type="entry name" value="Acyl_CoA_acyltransferase"/>
</dbReference>
<protein>
    <submittedName>
        <fullName evidence="4">N-acetyltransferase</fullName>
    </submittedName>
</protein>
<evidence type="ECO:0000259" key="3">
    <source>
        <dbReference type="PROSITE" id="PS51186"/>
    </source>
</evidence>
<dbReference type="EMBL" id="BLPG01000001">
    <property type="protein sequence ID" value="GFJ95569.1"/>
    <property type="molecule type" value="Genomic_DNA"/>
</dbReference>
<accession>A0A6V8LLR9</accession>
<dbReference type="InterPro" id="IPR000182">
    <property type="entry name" value="GNAT_dom"/>
</dbReference>
<keyword evidence="1 4" id="KW-0808">Transferase</keyword>
<evidence type="ECO:0000313" key="5">
    <source>
        <dbReference type="Proteomes" id="UP000482960"/>
    </source>
</evidence>
<dbReference type="PROSITE" id="PS51186">
    <property type="entry name" value="GNAT"/>
    <property type="match status" value="1"/>
</dbReference>
<dbReference type="AlphaFoldDB" id="A0A6V8LLR9"/>
<dbReference type="InterPro" id="IPR050832">
    <property type="entry name" value="Bact_Acetyltransf"/>
</dbReference>
<dbReference type="GO" id="GO:0016747">
    <property type="term" value="F:acyltransferase activity, transferring groups other than amino-acyl groups"/>
    <property type="evidence" value="ECO:0007669"/>
    <property type="project" value="InterPro"/>
</dbReference>
<dbReference type="Gene3D" id="3.40.630.30">
    <property type="match status" value="1"/>
</dbReference>